<keyword evidence="3" id="KW-0443">Lipid metabolism</keyword>
<dbReference type="Gene3D" id="3.40.50.1110">
    <property type="entry name" value="SGNH hydrolase"/>
    <property type="match status" value="1"/>
</dbReference>
<dbReference type="InterPro" id="IPR036514">
    <property type="entry name" value="SGNH_hydro_sf"/>
</dbReference>
<dbReference type="Proteomes" id="UP000288805">
    <property type="component" value="Unassembled WGS sequence"/>
</dbReference>
<dbReference type="PANTHER" id="PTHR46020">
    <property type="entry name" value="OSJNBB0059K02.9 PROTEIN"/>
    <property type="match status" value="1"/>
</dbReference>
<accession>A0A438IBU4</accession>
<dbReference type="AlphaFoldDB" id="A0A438IBU4"/>
<dbReference type="GO" id="GO:0016787">
    <property type="term" value="F:hydrolase activity"/>
    <property type="evidence" value="ECO:0007669"/>
    <property type="project" value="UniProtKB-KW"/>
</dbReference>
<evidence type="ECO:0000256" key="3">
    <source>
        <dbReference type="ARBA" id="ARBA00023098"/>
    </source>
</evidence>
<proteinExistence type="predicted"/>
<keyword evidence="2" id="KW-0442">Lipid degradation</keyword>
<reference evidence="4 5" key="1">
    <citation type="journal article" date="2018" name="PLoS Genet.">
        <title>Population sequencing reveals clonal diversity and ancestral inbreeding in the grapevine cultivar Chardonnay.</title>
        <authorList>
            <person name="Roach M.J."/>
            <person name="Johnson D.L."/>
            <person name="Bohlmann J."/>
            <person name="van Vuuren H.J."/>
            <person name="Jones S.J."/>
            <person name="Pretorius I.S."/>
            <person name="Schmidt S.A."/>
            <person name="Borneman A.R."/>
        </authorList>
    </citation>
    <scope>NUCLEOTIDE SEQUENCE [LARGE SCALE GENOMIC DNA]</scope>
    <source>
        <strain evidence="5">cv. Chardonnay</strain>
        <tissue evidence="4">Leaf</tissue>
    </source>
</reference>
<protein>
    <submittedName>
        <fullName evidence="4">GDSL esterase/lipase</fullName>
    </submittedName>
</protein>
<evidence type="ECO:0000256" key="1">
    <source>
        <dbReference type="ARBA" id="ARBA00022801"/>
    </source>
</evidence>
<evidence type="ECO:0000313" key="5">
    <source>
        <dbReference type="Proteomes" id="UP000288805"/>
    </source>
</evidence>
<comment type="caution">
    <text evidence="4">The sequence shown here is derived from an EMBL/GenBank/DDBJ whole genome shotgun (WGS) entry which is preliminary data.</text>
</comment>
<dbReference type="PANTHER" id="PTHR46020:SF4">
    <property type="entry name" value="OS04G0650200 PROTEIN"/>
    <property type="match status" value="1"/>
</dbReference>
<evidence type="ECO:0000313" key="4">
    <source>
        <dbReference type="EMBL" id="RVW94190.1"/>
    </source>
</evidence>
<gene>
    <name evidence="4" type="primary">VvCHDp000932_0</name>
    <name evidence="4" type="ORF">CK203_034854</name>
</gene>
<sequence length="98" mass="10749">MENQPHSSTFVSSFASLTLSTRSTEAHVPGGGFTKLFVFGDSYVDTGNGGRQATSWKKPYGIIFPGKPTGRYSDGRVFTDYIGTHAGYVYKEVQRDKT</sequence>
<name>A0A438IBU4_VITVI</name>
<dbReference type="GO" id="GO:0016042">
    <property type="term" value="P:lipid catabolic process"/>
    <property type="evidence" value="ECO:0007669"/>
    <property type="project" value="UniProtKB-KW"/>
</dbReference>
<evidence type="ECO:0000256" key="2">
    <source>
        <dbReference type="ARBA" id="ARBA00022963"/>
    </source>
</evidence>
<organism evidence="4 5">
    <name type="scientific">Vitis vinifera</name>
    <name type="common">Grape</name>
    <dbReference type="NCBI Taxonomy" id="29760"/>
    <lineage>
        <taxon>Eukaryota</taxon>
        <taxon>Viridiplantae</taxon>
        <taxon>Streptophyta</taxon>
        <taxon>Embryophyta</taxon>
        <taxon>Tracheophyta</taxon>
        <taxon>Spermatophyta</taxon>
        <taxon>Magnoliopsida</taxon>
        <taxon>eudicotyledons</taxon>
        <taxon>Gunneridae</taxon>
        <taxon>Pentapetalae</taxon>
        <taxon>rosids</taxon>
        <taxon>Vitales</taxon>
        <taxon>Vitaceae</taxon>
        <taxon>Viteae</taxon>
        <taxon>Vitis</taxon>
    </lineage>
</organism>
<keyword evidence="1" id="KW-0378">Hydrolase</keyword>
<dbReference type="EMBL" id="QGNW01000123">
    <property type="protein sequence ID" value="RVW94190.1"/>
    <property type="molecule type" value="Genomic_DNA"/>
</dbReference>